<dbReference type="InterPro" id="IPR000671">
    <property type="entry name" value="Peptidase_A31"/>
</dbReference>
<dbReference type="PANTHER" id="PTHR30302:SF1">
    <property type="entry name" value="HYDROGENASE 2 MATURATION PROTEASE"/>
    <property type="match status" value="1"/>
</dbReference>
<dbReference type="KEGG" id="mcub:MCBB_0441"/>
<gene>
    <name evidence="5" type="ORF">MCBB_0441</name>
</gene>
<dbReference type="EC" id="3.4.23.-" evidence="5"/>
<keyword evidence="4 5" id="KW-0378">Hydrolase</keyword>
<dbReference type="InterPro" id="IPR023430">
    <property type="entry name" value="Pept_HybD-like_dom_sf"/>
</dbReference>
<protein>
    <submittedName>
        <fullName evidence="5">Putative hydrogenase maturation protease MJ0631</fullName>
        <ecNumber evidence="5">3.4.23.-</ecNumber>
    </submittedName>
</protein>
<keyword evidence="2 5" id="KW-0645">Protease</keyword>
<evidence type="ECO:0000256" key="4">
    <source>
        <dbReference type="ARBA" id="ARBA00022801"/>
    </source>
</evidence>
<name>A0A1D3L0N0_9EURY</name>
<dbReference type="Gene3D" id="3.40.50.1450">
    <property type="entry name" value="HybD-like"/>
    <property type="match status" value="1"/>
</dbReference>
<reference evidence="5 6" key="1">
    <citation type="submission" date="2016-08" db="EMBL/GenBank/DDBJ databases">
        <authorList>
            <person name="Seilhamer J.J."/>
        </authorList>
    </citation>
    <scope>NUCLEOTIDE SEQUENCE [LARGE SCALE GENOMIC DNA]</scope>
    <source>
        <strain evidence="5">Buetzberg</strain>
    </source>
</reference>
<dbReference type="RefSeq" id="WP_071906159.1">
    <property type="nucleotide sequence ID" value="NZ_LT607756.1"/>
</dbReference>
<sequence length="164" mass="18342">MLNLQLKESLENFLKDHGKVFILGIGNDMRGDDAVGPILANRLFSEFQTQTDVVVVNGGSVPENYTGTIRRENPSHIIFLDAVEMRKETGHVKLVKKEEISNYSISTHAMPISFLIKYLESAVDSKIILIGIQPKNMEVGQDISKKVEKSIEEVFNGLKILLKS</sequence>
<comment type="similarity">
    <text evidence="1">Belongs to the peptidase A31 family.</text>
</comment>
<organism evidence="5 6">
    <name type="scientific">Methanobacterium congolense</name>
    <dbReference type="NCBI Taxonomy" id="118062"/>
    <lineage>
        <taxon>Archaea</taxon>
        <taxon>Methanobacteriati</taxon>
        <taxon>Methanobacteriota</taxon>
        <taxon>Methanomada group</taxon>
        <taxon>Methanobacteria</taxon>
        <taxon>Methanobacteriales</taxon>
        <taxon>Methanobacteriaceae</taxon>
        <taxon>Methanobacterium</taxon>
    </lineage>
</organism>
<dbReference type="STRING" id="118062.MCBB_0441"/>
<dbReference type="NCBIfam" id="TIGR00142">
    <property type="entry name" value="hycI"/>
    <property type="match status" value="1"/>
</dbReference>
<dbReference type="SUPFAM" id="SSF53163">
    <property type="entry name" value="HybD-like"/>
    <property type="match status" value="1"/>
</dbReference>
<dbReference type="PANTHER" id="PTHR30302">
    <property type="entry name" value="HYDROGENASE 1 MATURATION PROTEASE"/>
    <property type="match status" value="1"/>
</dbReference>
<dbReference type="GO" id="GO:0016485">
    <property type="term" value="P:protein processing"/>
    <property type="evidence" value="ECO:0007669"/>
    <property type="project" value="TreeGrafter"/>
</dbReference>
<dbReference type="PATRIC" id="fig|129848.4.peg.444"/>
<dbReference type="NCBIfam" id="TIGR00072">
    <property type="entry name" value="hydrog_prot"/>
    <property type="match status" value="1"/>
</dbReference>
<dbReference type="GeneID" id="30411301"/>
<accession>A0A1D3L0N0</accession>
<keyword evidence="6" id="KW-1185">Reference proteome</keyword>
<dbReference type="GO" id="GO:0004190">
    <property type="term" value="F:aspartic-type endopeptidase activity"/>
    <property type="evidence" value="ECO:0007669"/>
    <property type="project" value="UniProtKB-KW"/>
</dbReference>
<evidence type="ECO:0000313" key="6">
    <source>
        <dbReference type="Proteomes" id="UP000094707"/>
    </source>
</evidence>
<keyword evidence="3" id="KW-0064">Aspartyl protease</keyword>
<evidence type="ECO:0000256" key="1">
    <source>
        <dbReference type="ARBA" id="ARBA00006814"/>
    </source>
</evidence>
<dbReference type="CDD" id="cd06067">
    <property type="entry name" value="H2MP_MemB-H2evol"/>
    <property type="match status" value="1"/>
</dbReference>
<dbReference type="AlphaFoldDB" id="A0A1D3L0N0"/>
<evidence type="ECO:0000256" key="2">
    <source>
        <dbReference type="ARBA" id="ARBA00022670"/>
    </source>
</evidence>
<evidence type="ECO:0000313" key="5">
    <source>
        <dbReference type="EMBL" id="SCG85020.1"/>
    </source>
</evidence>
<dbReference type="Pfam" id="PF01750">
    <property type="entry name" value="HycI"/>
    <property type="match status" value="1"/>
</dbReference>
<proteinExistence type="inferred from homology"/>
<dbReference type="GO" id="GO:0008047">
    <property type="term" value="F:enzyme activator activity"/>
    <property type="evidence" value="ECO:0007669"/>
    <property type="project" value="InterPro"/>
</dbReference>
<dbReference type="Proteomes" id="UP000094707">
    <property type="component" value="Chromosome I"/>
</dbReference>
<evidence type="ECO:0000256" key="3">
    <source>
        <dbReference type="ARBA" id="ARBA00022750"/>
    </source>
</evidence>
<dbReference type="PRINTS" id="PR00446">
    <property type="entry name" value="HYDRGNUPTAKE"/>
</dbReference>
<dbReference type="EMBL" id="LT607756">
    <property type="protein sequence ID" value="SCG85020.1"/>
    <property type="molecule type" value="Genomic_DNA"/>
</dbReference>
<dbReference type="InterPro" id="IPR004420">
    <property type="entry name" value="Pept_A31_hyd_mat_HycI"/>
</dbReference>